<comment type="caution">
    <text evidence="1">The sequence shown here is derived from an EMBL/GenBank/DDBJ whole genome shotgun (WGS) entry which is preliminary data.</text>
</comment>
<name>A0A833TGB6_PHYIN</name>
<evidence type="ECO:0000313" key="2">
    <source>
        <dbReference type="Proteomes" id="UP000602510"/>
    </source>
</evidence>
<dbReference type="EMBL" id="WSZM01000011">
    <property type="protein sequence ID" value="KAF4046854.1"/>
    <property type="molecule type" value="Genomic_DNA"/>
</dbReference>
<evidence type="ECO:0000313" key="1">
    <source>
        <dbReference type="EMBL" id="KAF4046854.1"/>
    </source>
</evidence>
<sequence>MSFEEDTDGQRCNFPAVPQVKNPLGLCNIFPELHDRMSRLLSTKWMFMPPMVLRYIGWLSIICFDTLLGPIQWDWCIIETTDFVHYLSKHEDKTHRIKVVDHRWIPRRWCWRRKRTAGKDASATIDKDSIRPGFSCHDRQQVDHQEIISGKPSETQKSVDCRFTSIRDAVTRGILRLSYSSTATMLPDGLTKALGTTRFREIRAVVDSKNFHAALAEKC</sequence>
<dbReference type="AlphaFoldDB" id="A0A833TGB6"/>
<protein>
    <submittedName>
        <fullName evidence="1">Uncharacterized protein</fullName>
    </submittedName>
</protein>
<proteinExistence type="predicted"/>
<dbReference type="Proteomes" id="UP000602510">
    <property type="component" value="Unassembled WGS sequence"/>
</dbReference>
<organism evidence="1 2">
    <name type="scientific">Phytophthora infestans</name>
    <name type="common">Potato late blight agent</name>
    <name type="synonym">Botrytis infestans</name>
    <dbReference type="NCBI Taxonomy" id="4787"/>
    <lineage>
        <taxon>Eukaryota</taxon>
        <taxon>Sar</taxon>
        <taxon>Stramenopiles</taxon>
        <taxon>Oomycota</taxon>
        <taxon>Peronosporomycetes</taxon>
        <taxon>Peronosporales</taxon>
        <taxon>Peronosporaceae</taxon>
        <taxon>Phytophthora</taxon>
    </lineage>
</organism>
<gene>
    <name evidence="1" type="ORF">GN244_ATG00682</name>
</gene>
<keyword evidence="2" id="KW-1185">Reference proteome</keyword>
<accession>A0A833TGB6</accession>
<reference evidence="1" key="1">
    <citation type="submission" date="2020-04" db="EMBL/GenBank/DDBJ databases">
        <title>Hybrid Assembly of Korean Phytophthora infestans isolates.</title>
        <authorList>
            <person name="Prokchorchik M."/>
            <person name="Lee Y."/>
            <person name="Seo J."/>
            <person name="Cho J.-H."/>
            <person name="Park Y.-E."/>
            <person name="Jang D.-C."/>
            <person name="Im J.-S."/>
            <person name="Choi J.-G."/>
            <person name="Park H.-J."/>
            <person name="Lee G.-B."/>
            <person name="Lee Y.-G."/>
            <person name="Hong S.-Y."/>
            <person name="Cho K."/>
            <person name="Sohn K.H."/>
        </authorList>
    </citation>
    <scope>NUCLEOTIDE SEQUENCE</scope>
    <source>
        <strain evidence="1">KR_1_A1</strain>
    </source>
</reference>